<evidence type="ECO:0000313" key="3">
    <source>
        <dbReference type="Proteomes" id="UP000192468"/>
    </source>
</evidence>
<keyword evidence="3" id="KW-1185">Reference proteome</keyword>
<feature type="transmembrane region" description="Helical" evidence="1">
    <location>
        <begin position="6"/>
        <end position="26"/>
    </location>
</feature>
<gene>
    <name evidence="2" type="ORF">SAMN02745134_00235</name>
</gene>
<accession>A0A1W1X126</accession>
<protein>
    <submittedName>
        <fullName evidence="2">Uncharacterized protein</fullName>
    </submittedName>
</protein>
<proteinExistence type="predicted"/>
<dbReference type="EMBL" id="FWXH01000002">
    <property type="protein sequence ID" value="SMC17091.1"/>
    <property type="molecule type" value="Genomic_DNA"/>
</dbReference>
<keyword evidence="1" id="KW-1133">Transmembrane helix</keyword>
<dbReference type="Proteomes" id="UP000192468">
    <property type="component" value="Unassembled WGS sequence"/>
</dbReference>
<sequence length="51" mass="5951">MNKFETIIVILTSIIGVICTVGNFSFNFGRWFLIKRINFTIENMIKRGQLL</sequence>
<dbReference type="RefSeq" id="WP_176212565.1">
    <property type="nucleotide sequence ID" value="NZ_FWXH01000002.1"/>
</dbReference>
<keyword evidence="1" id="KW-0472">Membrane</keyword>
<evidence type="ECO:0000256" key="1">
    <source>
        <dbReference type="SAM" id="Phobius"/>
    </source>
</evidence>
<keyword evidence="1" id="KW-0812">Transmembrane</keyword>
<organism evidence="2 3">
    <name type="scientific">Clostridium acidisoli DSM 12555</name>
    <dbReference type="NCBI Taxonomy" id="1121291"/>
    <lineage>
        <taxon>Bacteria</taxon>
        <taxon>Bacillati</taxon>
        <taxon>Bacillota</taxon>
        <taxon>Clostridia</taxon>
        <taxon>Eubacteriales</taxon>
        <taxon>Clostridiaceae</taxon>
        <taxon>Clostridium</taxon>
    </lineage>
</organism>
<dbReference type="AlphaFoldDB" id="A0A1W1X126"/>
<name>A0A1W1X126_9CLOT</name>
<reference evidence="2 3" key="1">
    <citation type="submission" date="2017-04" db="EMBL/GenBank/DDBJ databases">
        <authorList>
            <person name="Afonso C.L."/>
            <person name="Miller P.J."/>
            <person name="Scott M.A."/>
            <person name="Spackman E."/>
            <person name="Goraichik I."/>
            <person name="Dimitrov K.M."/>
            <person name="Suarez D.L."/>
            <person name="Swayne D.E."/>
        </authorList>
    </citation>
    <scope>NUCLEOTIDE SEQUENCE [LARGE SCALE GENOMIC DNA]</scope>
    <source>
        <strain evidence="2 3">DSM 12555</strain>
    </source>
</reference>
<evidence type="ECO:0000313" key="2">
    <source>
        <dbReference type="EMBL" id="SMC17091.1"/>
    </source>
</evidence>